<dbReference type="PANTHER" id="PTHR24121">
    <property type="entry name" value="NO MECHANORECEPTOR POTENTIAL C, ISOFORM D-RELATED"/>
    <property type="match status" value="1"/>
</dbReference>
<proteinExistence type="predicted"/>
<feature type="repeat" description="ANK" evidence="1">
    <location>
        <begin position="37"/>
        <end position="65"/>
    </location>
</feature>
<dbReference type="SMART" id="SM00248">
    <property type="entry name" value="ANK"/>
    <property type="match status" value="9"/>
</dbReference>
<dbReference type="InterPro" id="IPR002110">
    <property type="entry name" value="Ankyrin_rpt"/>
</dbReference>
<gene>
    <name evidence="2" type="ORF">TBRA_LOCUS4211</name>
</gene>
<dbReference type="Proteomes" id="UP000479190">
    <property type="component" value="Unassembled WGS sequence"/>
</dbReference>
<sequence length="716" mass="82643">MCGESPLKTPDGTLAEMLFKTCDELNRLVEVDARDSSGRTPLQVAVKNLQPELVDILLKRGADVSCFVFLLPGYFEGAHELEYYDEQFKLDLASRALTIFEHLEKAGYDPRNDTLIVMKFFEEQKLFQQSVDLDEPYKDEPEVDEAGRPVLRRKTALHQLARDGYSFIIHDLFEIYDRFDVNYVDEDGYTHFHAACISGCANFVQKFLERGQDPDCIVTKTGDSALHLALRYGYDHVSELLLKNGANPNSVNKKGLTPLHVLCKRTHDDKSVERYFEINDENNQTLRINAQDKEGNTPLHYTLKYMDYCYHQVIELLLRRGASPNLADGNGLTTLHVMSWKGYSDLALKLFEICDDRNQTVQIDALDNLGRTPLHFALNWGWPKWAELLLRRGANPNLASVGGLTPLHFICHDRNFKQVDDLAKMFFKICDEKHQLVDIDAKDFLGRTPLDLAVQNLWPDVVVTLLNRGADLSNFAFPSENCFVENYDPEEDSWIVKLQLTSRVLDVVECLKGKGYELDQGDALKIMKFVKKFKMFKKSVEVDENWYRNEELQMKKITVMSSSPLSLYDLIDLPSEEVARRVTHAYFNDFPSNMWTLPIKYHEVFLGRLCEKLTRKFFRGWALVFFLETTRYRLPILCCEMIIEQLKNEDLTRLCLAATTQSDDGSEKNAIKRHNPRPARTRKVPKKLHDYVFIHASASGYIRRIEILRARAHHRS</sequence>
<evidence type="ECO:0000256" key="1">
    <source>
        <dbReference type="PROSITE-ProRule" id="PRU00023"/>
    </source>
</evidence>
<accession>A0A6H5I332</accession>
<keyword evidence="1" id="KW-0040">ANK repeat</keyword>
<keyword evidence="3" id="KW-1185">Reference proteome</keyword>
<evidence type="ECO:0000313" key="3">
    <source>
        <dbReference type="Proteomes" id="UP000479190"/>
    </source>
</evidence>
<dbReference type="EMBL" id="CADCXV010000672">
    <property type="protein sequence ID" value="CAB0032267.1"/>
    <property type="molecule type" value="Genomic_DNA"/>
</dbReference>
<reference evidence="2 3" key="1">
    <citation type="submission" date="2020-02" db="EMBL/GenBank/DDBJ databases">
        <authorList>
            <person name="Ferguson B K."/>
        </authorList>
    </citation>
    <scope>NUCLEOTIDE SEQUENCE [LARGE SCALE GENOMIC DNA]</scope>
</reference>
<feature type="repeat" description="ANK" evidence="1">
    <location>
        <begin position="221"/>
        <end position="253"/>
    </location>
</feature>
<feature type="repeat" description="ANK" evidence="1">
    <location>
        <begin position="445"/>
        <end position="473"/>
    </location>
</feature>
<dbReference type="OrthoDB" id="496981at2759"/>
<evidence type="ECO:0000313" key="2">
    <source>
        <dbReference type="EMBL" id="CAB0032267.1"/>
    </source>
</evidence>
<dbReference type="InterPro" id="IPR036770">
    <property type="entry name" value="Ankyrin_rpt-contain_sf"/>
</dbReference>
<organism evidence="2 3">
    <name type="scientific">Trichogramma brassicae</name>
    <dbReference type="NCBI Taxonomy" id="86971"/>
    <lineage>
        <taxon>Eukaryota</taxon>
        <taxon>Metazoa</taxon>
        <taxon>Ecdysozoa</taxon>
        <taxon>Arthropoda</taxon>
        <taxon>Hexapoda</taxon>
        <taxon>Insecta</taxon>
        <taxon>Pterygota</taxon>
        <taxon>Neoptera</taxon>
        <taxon>Endopterygota</taxon>
        <taxon>Hymenoptera</taxon>
        <taxon>Apocrita</taxon>
        <taxon>Proctotrupomorpha</taxon>
        <taxon>Chalcidoidea</taxon>
        <taxon>Trichogrammatidae</taxon>
        <taxon>Trichogramma</taxon>
    </lineage>
</organism>
<dbReference type="PANTHER" id="PTHR24121:SF23">
    <property type="entry name" value="NO MECHANORECEPTOR POTENTIAL C, ISOFORM H"/>
    <property type="match status" value="1"/>
</dbReference>
<name>A0A6H5I332_9HYME</name>
<feature type="repeat" description="ANK" evidence="1">
    <location>
        <begin position="294"/>
        <end position="329"/>
    </location>
</feature>
<dbReference type="AlphaFoldDB" id="A0A6H5I332"/>
<dbReference type="Pfam" id="PF12796">
    <property type="entry name" value="Ank_2"/>
    <property type="match status" value="2"/>
</dbReference>
<feature type="repeat" description="ANK" evidence="1">
    <location>
        <begin position="369"/>
        <end position="401"/>
    </location>
</feature>
<dbReference type="PROSITE" id="PS50297">
    <property type="entry name" value="ANK_REP_REGION"/>
    <property type="match status" value="5"/>
</dbReference>
<dbReference type="Gene3D" id="1.25.40.20">
    <property type="entry name" value="Ankyrin repeat-containing domain"/>
    <property type="match status" value="4"/>
</dbReference>
<dbReference type="SUPFAM" id="SSF48403">
    <property type="entry name" value="Ankyrin repeat"/>
    <property type="match status" value="3"/>
</dbReference>
<dbReference type="PROSITE" id="PS50088">
    <property type="entry name" value="ANK_REPEAT"/>
    <property type="match status" value="5"/>
</dbReference>
<protein>
    <submittedName>
        <fullName evidence="2">Uncharacterized protein</fullName>
    </submittedName>
</protein>
<dbReference type="Pfam" id="PF00023">
    <property type="entry name" value="Ank"/>
    <property type="match status" value="2"/>
</dbReference>